<keyword evidence="3" id="KW-1185">Reference proteome</keyword>
<dbReference type="AlphaFoldDB" id="A0A5J9UF99"/>
<comment type="caution">
    <text evidence="2">The sequence shown here is derived from an EMBL/GenBank/DDBJ whole genome shotgun (WGS) entry which is preliminary data.</text>
</comment>
<evidence type="ECO:0000313" key="2">
    <source>
        <dbReference type="EMBL" id="TVU22104.1"/>
    </source>
</evidence>
<evidence type="ECO:0000256" key="1">
    <source>
        <dbReference type="SAM" id="MobiDB-lite"/>
    </source>
</evidence>
<organism evidence="2 3">
    <name type="scientific">Eragrostis curvula</name>
    <name type="common">weeping love grass</name>
    <dbReference type="NCBI Taxonomy" id="38414"/>
    <lineage>
        <taxon>Eukaryota</taxon>
        <taxon>Viridiplantae</taxon>
        <taxon>Streptophyta</taxon>
        <taxon>Embryophyta</taxon>
        <taxon>Tracheophyta</taxon>
        <taxon>Spermatophyta</taxon>
        <taxon>Magnoliopsida</taxon>
        <taxon>Liliopsida</taxon>
        <taxon>Poales</taxon>
        <taxon>Poaceae</taxon>
        <taxon>PACMAD clade</taxon>
        <taxon>Chloridoideae</taxon>
        <taxon>Eragrostideae</taxon>
        <taxon>Eragrostidinae</taxon>
        <taxon>Eragrostis</taxon>
    </lineage>
</organism>
<sequence>MCTEPSGFLEKERGMTTNYVTGTAGRAKKHLGVYRAHIDFILTVTSPTFSRDLSRSNSHCHQLRSLVGTFIMLLHLMAESGGDFVTPPTLASEGGGALTPQSPLPEMNLLAQVEQPPPPLGAAGGCTWGPKK</sequence>
<name>A0A5J9UF99_9POAL</name>
<feature type="non-terminal residue" evidence="2">
    <location>
        <position position="1"/>
    </location>
</feature>
<gene>
    <name evidence="2" type="ORF">EJB05_31786</name>
</gene>
<protein>
    <submittedName>
        <fullName evidence="2">Uncharacterized protein</fullName>
    </submittedName>
</protein>
<feature type="region of interest" description="Disordered" evidence="1">
    <location>
        <begin position="113"/>
        <end position="132"/>
    </location>
</feature>
<feature type="compositionally biased region" description="Gly residues" evidence="1">
    <location>
        <begin position="122"/>
        <end position="132"/>
    </location>
</feature>
<evidence type="ECO:0000313" key="3">
    <source>
        <dbReference type="Proteomes" id="UP000324897"/>
    </source>
</evidence>
<proteinExistence type="predicted"/>
<accession>A0A5J9UF99</accession>
<dbReference type="Proteomes" id="UP000324897">
    <property type="component" value="Unassembled WGS sequence"/>
</dbReference>
<dbReference type="EMBL" id="RWGY01000026">
    <property type="protein sequence ID" value="TVU22104.1"/>
    <property type="molecule type" value="Genomic_DNA"/>
</dbReference>
<dbReference type="Gramene" id="TVU22104">
    <property type="protein sequence ID" value="TVU22104"/>
    <property type="gene ID" value="EJB05_31786"/>
</dbReference>
<reference evidence="2 3" key="1">
    <citation type="journal article" date="2019" name="Sci. Rep.">
        <title>A high-quality genome of Eragrostis curvula grass provides insights into Poaceae evolution and supports new strategies to enhance forage quality.</title>
        <authorList>
            <person name="Carballo J."/>
            <person name="Santos B.A.C.M."/>
            <person name="Zappacosta D."/>
            <person name="Garbus I."/>
            <person name="Selva J.P."/>
            <person name="Gallo C.A."/>
            <person name="Diaz A."/>
            <person name="Albertini E."/>
            <person name="Caccamo M."/>
            <person name="Echenique V."/>
        </authorList>
    </citation>
    <scope>NUCLEOTIDE SEQUENCE [LARGE SCALE GENOMIC DNA]</scope>
    <source>
        <strain evidence="3">cv. Victoria</strain>
        <tissue evidence="2">Leaf</tissue>
    </source>
</reference>